<dbReference type="InterPro" id="IPR043136">
    <property type="entry name" value="B30.2/SPRY_sf"/>
</dbReference>
<dbReference type="Pfam" id="PF13765">
    <property type="entry name" value="PRY"/>
    <property type="match status" value="1"/>
</dbReference>
<dbReference type="InterPro" id="IPR013320">
    <property type="entry name" value="ConA-like_dom_sf"/>
</dbReference>
<protein>
    <submittedName>
        <fullName evidence="2">BT1A1 protein</fullName>
    </submittedName>
</protein>
<dbReference type="SUPFAM" id="SSF49899">
    <property type="entry name" value="Concanavalin A-like lectins/glucanases"/>
    <property type="match status" value="1"/>
</dbReference>
<reference evidence="2 3" key="1">
    <citation type="submission" date="2019-09" db="EMBL/GenBank/DDBJ databases">
        <title>Bird 10,000 Genomes (B10K) Project - Family phase.</title>
        <authorList>
            <person name="Zhang G."/>
        </authorList>
    </citation>
    <scope>NUCLEOTIDE SEQUENCE [LARGE SCALE GENOMIC DNA]</scope>
    <source>
        <strain evidence="2">B10K-DU-003-16</strain>
        <tissue evidence="2">Mixed tissue sample</tissue>
    </source>
</reference>
<dbReference type="EMBL" id="VYZC01001282">
    <property type="protein sequence ID" value="NWT06818.1"/>
    <property type="molecule type" value="Genomic_DNA"/>
</dbReference>
<dbReference type="InterPro" id="IPR006574">
    <property type="entry name" value="PRY"/>
</dbReference>
<dbReference type="InterPro" id="IPR050143">
    <property type="entry name" value="TRIM/RBCC"/>
</dbReference>
<accession>A0A7K5KKU3</accession>
<dbReference type="Gene3D" id="2.60.120.920">
    <property type="match status" value="1"/>
</dbReference>
<evidence type="ECO:0000313" key="3">
    <source>
        <dbReference type="Proteomes" id="UP000525714"/>
    </source>
</evidence>
<dbReference type="Proteomes" id="UP000525714">
    <property type="component" value="Unassembled WGS sequence"/>
</dbReference>
<evidence type="ECO:0000313" key="2">
    <source>
        <dbReference type="EMBL" id="NWT06818.1"/>
    </source>
</evidence>
<proteinExistence type="predicted"/>
<evidence type="ECO:0000259" key="1">
    <source>
        <dbReference type="PROSITE" id="PS50188"/>
    </source>
</evidence>
<keyword evidence="3" id="KW-1185">Reference proteome</keyword>
<feature type="non-terminal residue" evidence="2">
    <location>
        <position position="1"/>
    </location>
</feature>
<feature type="domain" description="B30.2/SPRY" evidence="1">
    <location>
        <begin position="20"/>
        <end position="117"/>
    </location>
</feature>
<feature type="non-terminal residue" evidence="2">
    <location>
        <position position="117"/>
    </location>
</feature>
<name>A0A7K5KKU3_9TYRA</name>
<organism evidence="2 3">
    <name type="scientific">Mionectes macconnelli</name>
    <name type="common">McConnell's flycatcher</name>
    <dbReference type="NCBI Taxonomy" id="254557"/>
    <lineage>
        <taxon>Eukaryota</taxon>
        <taxon>Metazoa</taxon>
        <taxon>Chordata</taxon>
        <taxon>Craniata</taxon>
        <taxon>Vertebrata</taxon>
        <taxon>Euteleostomi</taxon>
        <taxon>Archelosauria</taxon>
        <taxon>Archosauria</taxon>
        <taxon>Dinosauria</taxon>
        <taxon>Saurischia</taxon>
        <taxon>Theropoda</taxon>
        <taxon>Coelurosauria</taxon>
        <taxon>Aves</taxon>
        <taxon>Neognathae</taxon>
        <taxon>Neoaves</taxon>
        <taxon>Telluraves</taxon>
        <taxon>Australaves</taxon>
        <taxon>Passeriformes</taxon>
        <taxon>Tyrannidae</taxon>
        <taxon>Mionectes</taxon>
    </lineage>
</organism>
<dbReference type="PANTHER" id="PTHR24103">
    <property type="entry name" value="E3 UBIQUITIN-PROTEIN LIGASE TRIM"/>
    <property type="match status" value="1"/>
</dbReference>
<sequence>MWGSPRAKSRGKNIWGHLLFPGSLCYSLEEDSGGYRRATVTLDPATAHPQILVSADGRTCRRESPPAPLPSGKERFESVCCVLCRQGFVGGRRCWTVEVHPGPNWVLGVAWEFVSHK</sequence>
<gene>
    <name evidence="2" type="primary">Btn1a1</name>
    <name evidence="2" type="ORF">MIOMAC_R15292</name>
</gene>
<dbReference type="InterPro" id="IPR001870">
    <property type="entry name" value="B30.2/SPRY"/>
</dbReference>
<comment type="caution">
    <text evidence="2">The sequence shown here is derived from an EMBL/GenBank/DDBJ whole genome shotgun (WGS) entry which is preliminary data.</text>
</comment>
<dbReference type="SMART" id="SM00589">
    <property type="entry name" value="PRY"/>
    <property type="match status" value="1"/>
</dbReference>
<dbReference type="PROSITE" id="PS50188">
    <property type="entry name" value="B302_SPRY"/>
    <property type="match status" value="1"/>
</dbReference>
<dbReference type="AlphaFoldDB" id="A0A7K5KKU3"/>
<dbReference type="PRINTS" id="PR01407">
    <property type="entry name" value="BUTYPHLNCDUF"/>
</dbReference>
<dbReference type="InterPro" id="IPR003879">
    <property type="entry name" value="Butyrophylin_SPRY"/>
</dbReference>